<dbReference type="SUPFAM" id="SSF52540">
    <property type="entry name" value="P-loop containing nucleoside triphosphate hydrolases"/>
    <property type="match status" value="1"/>
</dbReference>
<dbReference type="PANTHER" id="PTHR10039">
    <property type="entry name" value="AMELOGENIN"/>
    <property type="match status" value="1"/>
</dbReference>
<dbReference type="InterPro" id="IPR056884">
    <property type="entry name" value="NPHP3-like_N"/>
</dbReference>
<dbReference type="PANTHER" id="PTHR10039:SF10">
    <property type="entry name" value="NACHT DOMAIN-CONTAINING PROTEIN"/>
    <property type="match status" value="1"/>
</dbReference>
<evidence type="ECO:0000256" key="2">
    <source>
        <dbReference type="SAM" id="Coils"/>
    </source>
</evidence>
<evidence type="ECO:0000313" key="6">
    <source>
        <dbReference type="Proteomes" id="UP000574317"/>
    </source>
</evidence>
<feature type="domain" description="NACHT" evidence="4">
    <location>
        <begin position="247"/>
        <end position="396"/>
    </location>
</feature>
<evidence type="ECO:0000256" key="1">
    <source>
        <dbReference type="ARBA" id="ARBA00022737"/>
    </source>
</evidence>
<evidence type="ECO:0000313" key="5">
    <source>
        <dbReference type="EMBL" id="KAF5547860.1"/>
    </source>
</evidence>
<gene>
    <name evidence="5" type="ORF">FNAPI_8458</name>
</gene>
<dbReference type="InterPro" id="IPR054471">
    <property type="entry name" value="GPIID_WHD"/>
</dbReference>
<dbReference type="InterPro" id="IPR027417">
    <property type="entry name" value="P-loop_NTPase"/>
</dbReference>
<evidence type="ECO:0000259" key="4">
    <source>
        <dbReference type="PROSITE" id="PS50837"/>
    </source>
</evidence>
<dbReference type="EMBL" id="JAAOAO010000323">
    <property type="protein sequence ID" value="KAF5547860.1"/>
    <property type="molecule type" value="Genomic_DNA"/>
</dbReference>
<dbReference type="Gene3D" id="3.40.50.300">
    <property type="entry name" value="P-loop containing nucleotide triphosphate hydrolases"/>
    <property type="match status" value="1"/>
</dbReference>
<name>A0A8H5J2V8_9HYPO</name>
<dbReference type="Pfam" id="PF22939">
    <property type="entry name" value="WHD_GPIID"/>
    <property type="match status" value="1"/>
</dbReference>
<organism evidence="5 6">
    <name type="scientific">Fusarium napiforme</name>
    <dbReference type="NCBI Taxonomy" id="42672"/>
    <lineage>
        <taxon>Eukaryota</taxon>
        <taxon>Fungi</taxon>
        <taxon>Dikarya</taxon>
        <taxon>Ascomycota</taxon>
        <taxon>Pezizomycotina</taxon>
        <taxon>Sordariomycetes</taxon>
        <taxon>Hypocreomycetidae</taxon>
        <taxon>Hypocreales</taxon>
        <taxon>Nectriaceae</taxon>
        <taxon>Fusarium</taxon>
        <taxon>Fusarium fujikuroi species complex</taxon>
    </lineage>
</organism>
<dbReference type="AlphaFoldDB" id="A0A8H5J2V8"/>
<dbReference type="InterPro" id="IPR007111">
    <property type="entry name" value="NACHT_NTPase"/>
</dbReference>
<proteinExistence type="predicted"/>
<comment type="caution">
    <text evidence="5">The sequence shown here is derived from an EMBL/GenBank/DDBJ whole genome shotgun (WGS) entry which is preliminary data.</text>
</comment>
<feature type="region of interest" description="Disordered" evidence="3">
    <location>
        <begin position="1"/>
        <end position="26"/>
    </location>
</feature>
<sequence>MELSRPAGSQIVAASRPHAGQDASAAPVRELERTIAGFQAILTDEDRKKLQHLKTTSHDSQSIITFTAELDLLDKNRRGKSVASRLASFLQTIEQFTPIVDTYIQSNPDIAALIWGSIKLTFLSELRSYVEDIRAKAEEVQGDIQLAKAQCDRVEQQLQTTERQDASNHRKRLMAWTSKATGEMEALQAQRRRNESEQKRRHFLEELSSFNFTSGFNSTRNKRHIGTAKWVFETPEFQKWVGIDGSPVLHVTGKIGSGKTVLSSSIVEKLSQVRPPQQFVSFFFVRFDDPLSLDADTILRSCVQQLISAINIDSLDQQLASDLDKSLSEAKWSLFSIESLSKLYSSAAQAIEHWFMVVDGLDECNNDQQSRLLRFFQGLLSGNNTACNISILISSRETCTNAIRSTFPGSERLTTGLKSTSADIGLYVDDIIIDKLSTGELVISDPNLLNEILETIASKEQGMFLWAFFVIEDICSRKTDPEIRQVLQLIPTDLPATFDRALGRIVKRRNQDVAKKAFMWTNATLQPLKLLQLREALSIEPGQHTLRQEDLISGIERLPAWCENLIYVEETDNTVRFSHHSIQEYLLASNSGEHRALHIDPDQSDKLAGEVCITYVNLDNFQTTLAERKGEPPTPSAMKIDPSGIAEQTIQAAIQGGVGTRVSRLARRFVKTSNTNKTPIQHEFSWSSLMPVTSRSQGAETEIWKLLGQLVQKTLQHSQGEPWHSTQWEDQAMAGFPDHDHPRSKPYCLLTRTTLYDILYEPENKPVPWPKFSRLCLAFMFAELNGYYALACRAFQSLIKFPWMVSQLEEVNCIIAVNKNYEVCRNGCAKLLSTHVNHGQLVAELRGVIADGISSFPPLPGSESHPVCVCADRPPHELKSDICQLLKTGYSRTSQPHLQAFAILTEALQNEARGGIPGIFDLSMRCKEETDTLFKAENIQGMLLIDLLIQGLLSSLSTRPYGRRVSDSVSKFVGHDVTPRFPYEFSPPVSLPTQTSIAYTICFLGFLDIELDRAAELDAVYEYSGPRELITLHGETVRAIFGRLVIHTLWPIDAASYIVRTLFGQSLMTELQHIPDAYEDYFREAVWNNNWGIAAALVKLQSAALDRLTSDGYFLSIRSALRCQNCWRRTQEVVRQSPSIDMRLYSFLLCVSHASHFNGIGAGLGGMGCPDGTKR</sequence>
<keyword evidence="1" id="KW-0677">Repeat</keyword>
<dbReference type="PROSITE" id="PS50837">
    <property type="entry name" value="NACHT"/>
    <property type="match status" value="1"/>
</dbReference>
<dbReference type="Pfam" id="PF24883">
    <property type="entry name" value="NPHP3_N"/>
    <property type="match status" value="1"/>
</dbReference>
<dbReference type="Proteomes" id="UP000574317">
    <property type="component" value="Unassembled WGS sequence"/>
</dbReference>
<keyword evidence="2" id="KW-0175">Coiled coil</keyword>
<feature type="coiled-coil region" evidence="2">
    <location>
        <begin position="130"/>
        <end position="207"/>
    </location>
</feature>
<keyword evidence="6" id="KW-1185">Reference proteome</keyword>
<evidence type="ECO:0000256" key="3">
    <source>
        <dbReference type="SAM" id="MobiDB-lite"/>
    </source>
</evidence>
<accession>A0A8H5J2V8</accession>
<protein>
    <recommendedName>
        <fullName evidence="4">NACHT domain-containing protein</fullName>
    </recommendedName>
</protein>
<reference evidence="5 6" key="1">
    <citation type="submission" date="2020-05" db="EMBL/GenBank/DDBJ databases">
        <title>Identification and distribution of gene clusters putatively required for synthesis of sphingolipid metabolism inhibitors in phylogenetically diverse species of the filamentous fungus Fusarium.</title>
        <authorList>
            <person name="Kim H.-S."/>
            <person name="Busman M."/>
            <person name="Brown D.W."/>
            <person name="Divon H."/>
            <person name="Uhlig S."/>
            <person name="Proctor R.H."/>
        </authorList>
    </citation>
    <scope>NUCLEOTIDE SEQUENCE [LARGE SCALE GENOMIC DNA]</scope>
    <source>
        <strain evidence="5 6">NRRL 25196</strain>
    </source>
</reference>